<evidence type="ECO:0000259" key="1">
    <source>
        <dbReference type="PROSITE" id="PS50994"/>
    </source>
</evidence>
<sequence>SVQLGRQRSELQQIILNPKSSFENQAIYPQHVSFKATTRAKTLFNLSLKESNDTEKLRGNLKKKQARNSVMLAECSNRRLLLEYPSLPWQRLRIDFAGPGQGKMLTVVIDTHSKWPVIFVMEITTAEETVSTLRSLFARMGLPDQIVSDNGPQFTSETFRKFATANGIKRVTGAPYHSSTNGQAERLAQSFKKGVKADKPGRTLQHKLDTFLLAYRSAPHVITELSPAQLLLGQNVMRKLVLIKPDVTSEVNKKLL</sequence>
<feature type="non-terminal residue" evidence="2">
    <location>
        <position position="1"/>
    </location>
</feature>
<dbReference type="InterPro" id="IPR036397">
    <property type="entry name" value="RNaseH_sf"/>
</dbReference>
<evidence type="ECO:0000313" key="3">
    <source>
        <dbReference type="Proteomes" id="UP000225706"/>
    </source>
</evidence>
<dbReference type="GO" id="GO:0003676">
    <property type="term" value="F:nucleic acid binding"/>
    <property type="evidence" value="ECO:0007669"/>
    <property type="project" value="InterPro"/>
</dbReference>
<dbReference type="PROSITE" id="PS50994">
    <property type="entry name" value="INTEGRASE"/>
    <property type="match status" value="1"/>
</dbReference>
<reference evidence="3" key="1">
    <citation type="journal article" date="2017" name="bioRxiv">
        <title>Comparative analysis of the genomes of Stylophora pistillata and Acropora digitifera provides evidence for extensive differences between species of corals.</title>
        <authorList>
            <person name="Voolstra C.R."/>
            <person name="Li Y."/>
            <person name="Liew Y.J."/>
            <person name="Baumgarten S."/>
            <person name="Zoccola D."/>
            <person name="Flot J.-F."/>
            <person name="Tambutte S."/>
            <person name="Allemand D."/>
            <person name="Aranda M."/>
        </authorList>
    </citation>
    <scope>NUCLEOTIDE SEQUENCE [LARGE SCALE GENOMIC DNA]</scope>
</reference>
<dbReference type="GO" id="GO:0015074">
    <property type="term" value="P:DNA integration"/>
    <property type="evidence" value="ECO:0007669"/>
    <property type="project" value="InterPro"/>
</dbReference>
<dbReference type="OrthoDB" id="5982225at2759"/>
<dbReference type="InterPro" id="IPR012337">
    <property type="entry name" value="RNaseH-like_sf"/>
</dbReference>
<dbReference type="Pfam" id="PF00665">
    <property type="entry name" value="rve"/>
    <property type="match status" value="1"/>
</dbReference>
<protein>
    <submittedName>
        <fullName evidence="2">Uncharacterized protein K02A2.6</fullName>
    </submittedName>
</protein>
<dbReference type="PANTHER" id="PTHR37984">
    <property type="entry name" value="PROTEIN CBG26694"/>
    <property type="match status" value="1"/>
</dbReference>
<feature type="domain" description="Integrase catalytic" evidence="1">
    <location>
        <begin position="84"/>
        <end position="235"/>
    </location>
</feature>
<dbReference type="Gene3D" id="3.30.420.10">
    <property type="entry name" value="Ribonuclease H-like superfamily/Ribonuclease H"/>
    <property type="match status" value="1"/>
</dbReference>
<gene>
    <name evidence="2" type="primary">K02A2.6</name>
    <name evidence="2" type="ORF">AWC38_SpisGene24942</name>
</gene>
<dbReference type="PANTHER" id="PTHR37984:SF13">
    <property type="entry name" value="RIBONUCLEASE H"/>
    <property type="match status" value="1"/>
</dbReference>
<accession>A0A2B4R4S2</accession>
<dbReference type="Proteomes" id="UP000225706">
    <property type="component" value="Unassembled WGS sequence"/>
</dbReference>
<dbReference type="InterPro" id="IPR050951">
    <property type="entry name" value="Retrovirus_Pol_polyprotein"/>
</dbReference>
<comment type="caution">
    <text evidence="2">The sequence shown here is derived from an EMBL/GenBank/DDBJ whole genome shotgun (WGS) entry which is preliminary data.</text>
</comment>
<evidence type="ECO:0000313" key="2">
    <source>
        <dbReference type="EMBL" id="PFX11367.1"/>
    </source>
</evidence>
<dbReference type="FunFam" id="3.30.420.10:FF:000063">
    <property type="entry name" value="Retrovirus-related Pol polyprotein from transposon 297-like Protein"/>
    <property type="match status" value="1"/>
</dbReference>
<organism evidence="2 3">
    <name type="scientific">Stylophora pistillata</name>
    <name type="common">Smooth cauliflower coral</name>
    <dbReference type="NCBI Taxonomy" id="50429"/>
    <lineage>
        <taxon>Eukaryota</taxon>
        <taxon>Metazoa</taxon>
        <taxon>Cnidaria</taxon>
        <taxon>Anthozoa</taxon>
        <taxon>Hexacorallia</taxon>
        <taxon>Scleractinia</taxon>
        <taxon>Astrocoeniina</taxon>
        <taxon>Pocilloporidae</taxon>
        <taxon>Stylophora</taxon>
    </lineage>
</organism>
<dbReference type="InterPro" id="IPR001584">
    <property type="entry name" value="Integrase_cat-core"/>
</dbReference>
<proteinExistence type="predicted"/>
<name>A0A2B4R4S2_STYPI</name>
<dbReference type="AlphaFoldDB" id="A0A2B4R4S2"/>
<dbReference type="EMBL" id="LSMT01002699">
    <property type="protein sequence ID" value="PFX11367.1"/>
    <property type="molecule type" value="Genomic_DNA"/>
</dbReference>
<dbReference type="SUPFAM" id="SSF53098">
    <property type="entry name" value="Ribonuclease H-like"/>
    <property type="match status" value="1"/>
</dbReference>
<keyword evidence="3" id="KW-1185">Reference proteome</keyword>